<feature type="transmembrane region" description="Helical" evidence="1">
    <location>
        <begin position="25"/>
        <end position="45"/>
    </location>
</feature>
<proteinExistence type="predicted"/>
<comment type="caution">
    <text evidence="2">The sequence shown here is derived from an EMBL/GenBank/DDBJ whole genome shotgun (WGS) entry which is preliminary data.</text>
</comment>
<evidence type="ECO:0000313" key="3">
    <source>
        <dbReference type="Proteomes" id="UP000269265"/>
    </source>
</evidence>
<evidence type="ECO:0000313" key="2">
    <source>
        <dbReference type="EMBL" id="RRS03454.1"/>
    </source>
</evidence>
<keyword evidence="1" id="KW-0812">Transmembrane</keyword>
<accession>A0A3R8YLY8</accession>
<dbReference type="EMBL" id="RSED01000012">
    <property type="protein sequence ID" value="RRS03454.1"/>
    <property type="molecule type" value="Genomic_DNA"/>
</dbReference>
<name>A0A3R8YLY8_9BURK</name>
<dbReference type="Proteomes" id="UP000269265">
    <property type="component" value="Unassembled WGS sequence"/>
</dbReference>
<reference evidence="2 3" key="1">
    <citation type="submission" date="2018-12" db="EMBL/GenBank/DDBJ databases">
        <title>The whole draft genome of Aquabacterium sp. SJQ9.</title>
        <authorList>
            <person name="Sun L."/>
            <person name="Gao X."/>
            <person name="Chen W."/>
            <person name="Huang K."/>
        </authorList>
    </citation>
    <scope>NUCLEOTIDE SEQUENCE [LARGE SCALE GENOMIC DNA]</scope>
    <source>
        <strain evidence="2 3">SJQ9</strain>
    </source>
</reference>
<organism evidence="2 3">
    <name type="scientific">Aquabacterium soli</name>
    <dbReference type="NCBI Taxonomy" id="2493092"/>
    <lineage>
        <taxon>Bacteria</taxon>
        <taxon>Pseudomonadati</taxon>
        <taxon>Pseudomonadota</taxon>
        <taxon>Betaproteobacteria</taxon>
        <taxon>Burkholderiales</taxon>
        <taxon>Aquabacterium</taxon>
    </lineage>
</organism>
<evidence type="ECO:0000256" key="1">
    <source>
        <dbReference type="SAM" id="Phobius"/>
    </source>
</evidence>
<keyword evidence="1" id="KW-1133">Transmembrane helix</keyword>
<protein>
    <submittedName>
        <fullName evidence="2">Uncharacterized protein</fullName>
    </submittedName>
</protein>
<dbReference type="AlphaFoldDB" id="A0A3R8YLY8"/>
<feature type="transmembrane region" description="Helical" evidence="1">
    <location>
        <begin position="176"/>
        <end position="195"/>
    </location>
</feature>
<gene>
    <name evidence="2" type="ORF">EIP75_16055</name>
</gene>
<sequence length="264" mass="29084">MSGGDLALRLGLHKLLDPYDLKARYLPGLLVLLPAILCIAVLYGAKSPMAVTLTSVLTACGGPYLLASFVRTWGQHAQDRLFREWGGQPSTILLRHRDEQLPPMTKRRYGELSALKLGIHLPTAEEEAEHPQGADQAYAAAADTLRPLTNDRKTFTFVFKELVAYGFNRNAHGSRWVGLAVALLTIAFSLVHAGMLHGHPPYWTPLDLEPGHASVVIVAAVFCCLWCFHFTARTVKQSGFAYAKRLWEALEKVPKKRASKAGSN</sequence>
<keyword evidence="3" id="KW-1185">Reference proteome</keyword>
<keyword evidence="1" id="KW-0472">Membrane</keyword>
<feature type="transmembrane region" description="Helical" evidence="1">
    <location>
        <begin position="215"/>
        <end position="235"/>
    </location>
</feature>
<dbReference type="RefSeq" id="WP_125244283.1">
    <property type="nucleotide sequence ID" value="NZ_RSED01000012.1"/>
</dbReference>
<dbReference type="OrthoDB" id="2083198at2"/>